<comment type="subcellular location">
    <subcellularLocation>
        <location evidence="1">Cell inner membrane</location>
        <topology evidence="1">Single-pass membrane protein</topology>
        <orientation evidence="1">Periplasmic side</orientation>
    </subcellularLocation>
</comment>
<reference evidence="12 13" key="1">
    <citation type="submission" date="2022-01" db="EMBL/GenBank/DDBJ databases">
        <title>Whole genome-based taxonomy of the Shewanellaceae.</title>
        <authorList>
            <person name="Martin-Rodriguez A.J."/>
        </authorList>
    </citation>
    <scope>NUCLEOTIDE SEQUENCE [LARGE SCALE GENOMIC DNA]</scope>
    <source>
        <strain evidence="12 13">DSM 21332</strain>
    </source>
</reference>
<evidence type="ECO:0000256" key="10">
    <source>
        <dbReference type="SAM" id="SignalP"/>
    </source>
</evidence>
<feature type="signal peptide" evidence="10">
    <location>
        <begin position="1"/>
        <end position="21"/>
    </location>
</feature>
<evidence type="ECO:0000256" key="6">
    <source>
        <dbReference type="ARBA" id="ARBA00022692"/>
    </source>
</evidence>
<evidence type="ECO:0000313" key="12">
    <source>
        <dbReference type="EMBL" id="MCL2914243.1"/>
    </source>
</evidence>
<dbReference type="InterPro" id="IPR006260">
    <property type="entry name" value="TonB/TolA_C"/>
</dbReference>
<keyword evidence="8" id="KW-1133">Transmembrane helix</keyword>
<feature type="domain" description="TonB C-terminal" evidence="11">
    <location>
        <begin position="276"/>
        <end position="367"/>
    </location>
</feature>
<dbReference type="RefSeq" id="WP_249248958.1">
    <property type="nucleotide sequence ID" value="NZ_JAKIKT010000003.1"/>
</dbReference>
<organism evidence="12 13">
    <name type="scientific">Shewanella corallii</name>
    <dbReference type="NCBI Taxonomy" id="560080"/>
    <lineage>
        <taxon>Bacteria</taxon>
        <taxon>Pseudomonadati</taxon>
        <taxon>Pseudomonadota</taxon>
        <taxon>Gammaproteobacteria</taxon>
        <taxon>Alteromonadales</taxon>
        <taxon>Shewanellaceae</taxon>
        <taxon>Shewanella</taxon>
    </lineage>
</organism>
<keyword evidence="9" id="KW-0472">Membrane</keyword>
<evidence type="ECO:0000313" key="13">
    <source>
        <dbReference type="Proteomes" id="UP001202831"/>
    </source>
</evidence>
<dbReference type="SUPFAM" id="SSF74653">
    <property type="entry name" value="TolA/TonB C-terminal domain"/>
    <property type="match status" value="1"/>
</dbReference>
<keyword evidence="4" id="KW-1003">Cell membrane</keyword>
<evidence type="ECO:0000256" key="9">
    <source>
        <dbReference type="ARBA" id="ARBA00023136"/>
    </source>
</evidence>
<dbReference type="Proteomes" id="UP001202831">
    <property type="component" value="Unassembled WGS sequence"/>
</dbReference>
<dbReference type="EMBL" id="JAKIKT010000003">
    <property type="protein sequence ID" value="MCL2914243.1"/>
    <property type="molecule type" value="Genomic_DNA"/>
</dbReference>
<dbReference type="InterPro" id="IPR037682">
    <property type="entry name" value="TonB_C"/>
</dbReference>
<proteinExistence type="inferred from homology"/>
<evidence type="ECO:0000256" key="8">
    <source>
        <dbReference type="ARBA" id="ARBA00022989"/>
    </source>
</evidence>
<sequence>MTLKPIILALAIATLPCIVQAETSFSDVYAAYQSAVENSDAAEQLKQAKLAFELGKAKFGESHINSANLAMNYANAIKLPQNYDARTASDSTLPQTSDLLEYVVEVYEKEYGEESVELIEPLLKLAHSYQFGFKTESEIKMAATRAVGLAEESSPLFKAWVMAEAATALRQTARYKQRAKKYLFDAYDLYVEHAPENALERNLAAFQVAKYEMEKRRYSKAEELLLNVVEQFQVLDYSNAVELAAHAFLVELYEKKGNREEATKHCLAIGSMKPWKDSQEQEPIFRTPPEFPVSAARRGKEGLVKMQFTVDEMGFVREPEVIKSEGGKAYEKSALKTIKNWRYAPKFENGKPLAALNTVQFDFKLGK</sequence>
<keyword evidence="13" id="KW-1185">Reference proteome</keyword>
<dbReference type="Gene3D" id="3.30.1150.10">
    <property type="match status" value="1"/>
</dbReference>
<comment type="caution">
    <text evidence="12">The sequence shown here is derived from an EMBL/GenBank/DDBJ whole genome shotgun (WGS) entry which is preliminary data.</text>
</comment>
<keyword evidence="10" id="KW-0732">Signal</keyword>
<keyword evidence="5" id="KW-0997">Cell inner membrane</keyword>
<comment type="similarity">
    <text evidence="2">Belongs to the TonB family.</text>
</comment>
<evidence type="ECO:0000259" key="11">
    <source>
        <dbReference type="PROSITE" id="PS52015"/>
    </source>
</evidence>
<gene>
    <name evidence="12" type="ORF">L2725_10735</name>
</gene>
<dbReference type="Pfam" id="PF03544">
    <property type="entry name" value="TonB_C"/>
    <property type="match status" value="1"/>
</dbReference>
<dbReference type="NCBIfam" id="TIGR01352">
    <property type="entry name" value="tonB_Cterm"/>
    <property type="match status" value="1"/>
</dbReference>
<evidence type="ECO:0000256" key="3">
    <source>
        <dbReference type="ARBA" id="ARBA00022448"/>
    </source>
</evidence>
<accession>A0ABT0N727</accession>
<evidence type="ECO:0000256" key="7">
    <source>
        <dbReference type="ARBA" id="ARBA00022927"/>
    </source>
</evidence>
<evidence type="ECO:0000256" key="4">
    <source>
        <dbReference type="ARBA" id="ARBA00022475"/>
    </source>
</evidence>
<evidence type="ECO:0000256" key="2">
    <source>
        <dbReference type="ARBA" id="ARBA00006555"/>
    </source>
</evidence>
<keyword evidence="6" id="KW-0812">Transmembrane</keyword>
<dbReference type="InterPro" id="IPR051045">
    <property type="entry name" value="TonB-dependent_transducer"/>
</dbReference>
<dbReference type="PANTHER" id="PTHR33446:SF14">
    <property type="entry name" value="PROTEIN TONB"/>
    <property type="match status" value="1"/>
</dbReference>
<keyword evidence="3" id="KW-0813">Transport</keyword>
<dbReference type="PANTHER" id="PTHR33446">
    <property type="entry name" value="PROTEIN TONB-RELATED"/>
    <property type="match status" value="1"/>
</dbReference>
<keyword evidence="7" id="KW-0653">Protein transport</keyword>
<dbReference type="PROSITE" id="PS52015">
    <property type="entry name" value="TONB_CTD"/>
    <property type="match status" value="1"/>
</dbReference>
<feature type="chain" id="PRO_5045995305" evidence="10">
    <location>
        <begin position="22"/>
        <end position="367"/>
    </location>
</feature>
<name>A0ABT0N727_9GAMM</name>
<protein>
    <submittedName>
        <fullName evidence="12">Energy transducer TonB</fullName>
    </submittedName>
</protein>
<evidence type="ECO:0000256" key="1">
    <source>
        <dbReference type="ARBA" id="ARBA00004383"/>
    </source>
</evidence>
<evidence type="ECO:0000256" key="5">
    <source>
        <dbReference type="ARBA" id="ARBA00022519"/>
    </source>
</evidence>